<dbReference type="InterPro" id="IPR013096">
    <property type="entry name" value="Cupin_2"/>
</dbReference>
<name>A0A3R9QWS0_9CREN</name>
<dbReference type="EMBL" id="RCOS01000076">
    <property type="protein sequence ID" value="RSN75301.1"/>
    <property type="molecule type" value="Genomic_DNA"/>
</dbReference>
<organism evidence="2 3">
    <name type="scientific">Candidatus Methanodesulfokora washburnensis</name>
    <dbReference type="NCBI Taxonomy" id="2478471"/>
    <lineage>
        <taxon>Archaea</taxon>
        <taxon>Thermoproteota</taxon>
        <taxon>Candidatus Korarchaeia</taxon>
        <taxon>Candidatus Korarchaeia incertae sedis</taxon>
        <taxon>Candidatus Methanodesulfokora</taxon>
    </lineage>
</organism>
<dbReference type="AlphaFoldDB" id="A0A3R9QWS0"/>
<sequence length="83" mass="9404">MRRTPILEKGNVRVVRVESEGEETIPEHTHEVDEIAYVQKGIAKITIEGEEFHVGEGDAILIPKGEKHWAILNNCTLIAFYHP</sequence>
<dbReference type="InterPro" id="IPR014710">
    <property type="entry name" value="RmlC-like_jellyroll"/>
</dbReference>
<dbReference type="Gene3D" id="2.60.120.10">
    <property type="entry name" value="Jelly Rolls"/>
    <property type="match status" value="1"/>
</dbReference>
<gene>
    <name evidence="2" type="ORF">D6D85_06635</name>
</gene>
<accession>A0A3R9QWS0</accession>
<comment type="caution">
    <text evidence="2">The sequence shown here is derived from an EMBL/GenBank/DDBJ whole genome shotgun (WGS) entry which is preliminary data.</text>
</comment>
<dbReference type="Pfam" id="PF07883">
    <property type="entry name" value="Cupin_2"/>
    <property type="match status" value="1"/>
</dbReference>
<dbReference type="PANTHER" id="PTHR43346">
    <property type="entry name" value="LIGAND BINDING DOMAIN PROTEIN, PUTATIVE (AFU_ORTHOLOGUE AFUA_6G14370)-RELATED"/>
    <property type="match status" value="1"/>
</dbReference>
<dbReference type="InterPro" id="IPR011051">
    <property type="entry name" value="RmlC_Cupin_sf"/>
</dbReference>
<dbReference type="InterPro" id="IPR052538">
    <property type="entry name" value="Flavonoid_dioxygenase-like"/>
</dbReference>
<dbReference type="Proteomes" id="UP000277582">
    <property type="component" value="Unassembled WGS sequence"/>
</dbReference>
<proteinExistence type="predicted"/>
<reference evidence="2 3" key="1">
    <citation type="submission" date="2018-10" db="EMBL/GenBank/DDBJ databases">
        <title>Co-occurring genomic capacity for anaerobic methane metabolism and dissimilatory sulfite reduction discovered in the Korarchaeota.</title>
        <authorList>
            <person name="Mckay L.J."/>
            <person name="Dlakic M."/>
            <person name="Fields M.W."/>
            <person name="Delmont T.O."/>
            <person name="Eren A.M."/>
            <person name="Jay Z.J."/>
            <person name="Klingelsmith K.B."/>
            <person name="Rusch D.B."/>
            <person name="Inskeep W.P."/>
        </authorList>
    </citation>
    <scope>NUCLEOTIDE SEQUENCE [LARGE SCALE GENOMIC DNA]</scope>
    <source>
        <strain evidence="2 3">MDKW</strain>
    </source>
</reference>
<evidence type="ECO:0000259" key="1">
    <source>
        <dbReference type="Pfam" id="PF07883"/>
    </source>
</evidence>
<dbReference type="OrthoDB" id="23670at2157"/>
<feature type="domain" description="Cupin type-2" evidence="1">
    <location>
        <begin position="20"/>
        <end position="71"/>
    </location>
</feature>
<evidence type="ECO:0000313" key="2">
    <source>
        <dbReference type="EMBL" id="RSN75301.1"/>
    </source>
</evidence>
<evidence type="ECO:0000313" key="3">
    <source>
        <dbReference type="Proteomes" id="UP000277582"/>
    </source>
</evidence>
<protein>
    <submittedName>
        <fullName evidence="2">Cupin domain-containing protein</fullName>
    </submittedName>
</protein>
<dbReference type="RefSeq" id="WP_125671239.1">
    <property type="nucleotide sequence ID" value="NZ_RCOS01000076.1"/>
</dbReference>
<dbReference type="SUPFAM" id="SSF51182">
    <property type="entry name" value="RmlC-like cupins"/>
    <property type="match status" value="1"/>
</dbReference>
<dbReference type="PANTHER" id="PTHR43346:SF1">
    <property type="entry name" value="QUERCETIN 2,3-DIOXYGENASE-RELATED"/>
    <property type="match status" value="1"/>
</dbReference>
<keyword evidence="3" id="KW-1185">Reference proteome</keyword>